<sequence>MRVIKPNWVEHTGGEKKAKCPVYSMSVHPDGTRLATGGMDRKIKIWSTLPILDPEAEKVEENHKLLCTMSEHTGSVLAVRWAHHGRFLASGSDDQVGMIWGLDPDGGGRLWGSDEVNVEKWKPLTRLVAHVADIIDMAWSRDDSMLASVGLDSTVWIWDGRTFDRIKKLDKHEGFVKGVCWDPVGNFLATQSDDKTVKIWNTDTWELVQSVAEPFAGSGHATFFRRLSWSPDGAFIAASNAKNGPVFVATCIFRDEWTHPISFVGHANTIQVASFNPRLFFPPGQAATRGTASCMLALGADDFSISIWRNTAHVPLVVLNNLFEHSLLDLCWSNDGHHLYGCSEDGTVCAISFDDEEIPDLGTPAQTELILAEYDYVPQQRRIAPPPSVVSNGFGGASAAASGVVNVIQARKAKPGDQRRRINLPNSSSSADPNVTSNALAGPSRAPLARPRLNGPSHGEGQDNEPSVFDAPIEQFASPSQAQASTARMFRDAGSAFGQGRAVSPSKTGGKRRADALYDDRAPKGRMMGGGVRREADVREIRAARIPQAEGAGGTQQRLPTPVIQATLRAKPREGKGGAAADGAMMLEARNAGRAGEKNMLSYTVGEEDVWVDYLPSPAVALAVGGRCAAVGCENGQVVVYSSAGRHLLNLRIPHMPVEISISGHHVAILTDDCNVRVYSAKTGKTLCTPTSCGHLLDSSTATPFEIIHFDVHPTGAVVIQTSEPAAYALDPFSTSWIPLITPFQVTGSPISGSAGPLGPRGPLARIEKNLRDAAQLASVPRTERPEWWDEALTLGHLEMRIKGAEALGSGEEWVHWVKEYARYVGKEGFEGRAEEMIKELMGPLGISAATNEWRSEVDGVTKRSAARQVVDILAQSENLASLAAKYDSIIRLVQSG</sequence>
<evidence type="ECO:0000256" key="5">
    <source>
        <dbReference type="ARBA" id="ARBA00022737"/>
    </source>
</evidence>
<dbReference type="Pfam" id="PF07569">
    <property type="entry name" value="Hira"/>
    <property type="match status" value="1"/>
</dbReference>
<dbReference type="Pfam" id="PF24105">
    <property type="entry name" value="Beta-prop_CAF1B_HIR1"/>
    <property type="match status" value="1"/>
</dbReference>
<dbReference type="CDD" id="cd00200">
    <property type="entry name" value="WD40"/>
    <property type="match status" value="1"/>
</dbReference>
<comment type="similarity">
    <text evidence="2 11">Belongs to the WD repeat HIR1 family.</text>
</comment>
<name>A0AA38H3H4_9TREE</name>
<dbReference type="InterPro" id="IPR001680">
    <property type="entry name" value="WD40_rpt"/>
</dbReference>
<feature type="domain" description="Protein HIRA-like C-terminal" evidence="13">
    <location>
        <begin position="651"/>
        <end position="841"/>
    </location>
</feature>
<keyword evidence="7 11" id="KW-0805">Transcription regulation</keyword>
<keyword evidence="5 11" id="KW-0677">Repeat</keyword>
<dbReference type="SUPFAM" id="SSF50978">
    <property type="entry name" value="WD40 repeat-like"/>
    <property type="match status" value="2"/>
</dbReference>
<dbReference type="Gene3D" id="2.130.10.10">
    <property type="entry name" value="YVTN repeat-like/Quinoprotein amine dehydrogenase"/>
    <property type="match status" value="2"/>
</dbReference>
<dbReference type="PANTHER" id="PTHR13831:SF0">
    <property type="entry name" value="PROTEIN HIRA"/>
    <property type="match status" value="1"/>
</dbReference>
<comment type="subcellular location">
    <subcellularLocation>
        <location evidence="1 11">Nucleus</location>
    </subcellularLocation>
</comment>
<comment type="caution">
    <text evidence="15">The sequence shown here is derived from an EMBL/GenBank/DDBJ whole genome shotgun (WGS) entry which is preliminary data.</text>
</comment>
<evidence type="ECO:0000256" key="2">
    <source>
        <dbReference type="ARBA" id="ARBA00007306"/>
    </source>
</evidence>
<evidence type="ECO:0000256" key="3">
    <source>
        <dbReference type="ARBA" id="ARBA00022491"/>
    </source>
</evidence>
<dbReference type="FunFam" id="2.130.10.10:FF:000701">
    <property type="entry name" value="Protein HIR"/>
    <property type="match status" value="1"/>
</dbReference>
<dbReference type="PROSITE" id="PS50294">
    <property type="entry name" value="WD_REPEATS_REGION"/>
    <property type="match status" value="4"/>
</dbReference>
<keyword evidence="8 11" id="KW-0804">Transcription</keyword>
<feature type="repeat" description="WD" evidence="10">
    <location>
        <begin position="169"/>
        <end position="210"/>
    </location>
</feature>
<dbReference type="InterPro" id="IPR031120">
    <property type="entry name" value="HIR1-like"/>
</dbReference>
<dbReference type="GeneID" id="77729354"/>
<feature type="domain" description="CAF1B/HIR1 beta-propeller" evidence="14">
    <location>
        <begin position="21"/>
        <end position="358"/>
    </location>
</feature>
<evidence type="ECO:0000259" key="14">
    <source>
        <dbReference type="Pfam" id="PF24105"/>
    </source>
</evidence>
<evidence type="ECO:0000256" key="4">
    <source>
        <dbReference type="ARBA" id="ARBA00022574"/>
    </source>
</evidence>
<dbReference type="InterPro" id="IPR036322">
    <property type="entry name" value="WD40_repeat_dom_sf"/>
</dbReference>
<dbReference type="EMBL" id="JAKWFO010000008">
    <property type="protein sequence ID" value="KAI9633872.1"/>
    <property type="molecule type" value="Genomic_DNA"/>
</dbReference>
<dbReference type="Proteomes" id="UP001164286">
    <property type="component" value="Unassembled WGS sequence"/>
</dbReference>
<dbReference type="InterPro" id="IPR015943">
    <property type="entry name" value="WD40/YVTN_repeat-like_dom_sf"/>
</dbReference>
<evidence type="ECO:0000256" key="1">
    <source>
        <dbReference type="ARBA" id="ARBA00004123"/>
    </source>
</evidence>
<dbReference type="GO" id="GO:0006351">
    <property type="term" value="P:DNA-templated transcription"/>
    <property type="evidence" value="ECO:0007669"/>
    <property type="project" value="InterPro"/>
</dbReference>
<feature type="repeat" description="WD" evidence="10">
    <location>
        <begin position="22"/>
        <end position="47"/>
    </location>
</feature>
<dbReference type="SMART" id="SM00320">
    <property type="entry name" value="WD40"/>
    <property type="match status" value="6"/>
</dbReference>
<accession>A0AA38H3H4</accession>
<feature type="compositionally biased region" description="Polar residues" evidence="12">
    <location>
        <begin position="424"/>
        <end position="439"/>
    </location>
</feature>
<evidence type="ECO:0000313" key="15">
    <source>
        <dbReference type="EMBL" id="KAI9633872.1"/>
    </source>
</evidence>
<dbReference type="InterPro" id="IPR011494">
    <property type="entry name" value="HIRA-like_C"/>
</dbReference>
<feature type="repeat" description="WD" evidence="10">
    <location>
        <begin position="127"/>
        <end position="168"/>
    </location>
</feature>
<dbReference type="GO" id="GO:0031491">
    <property type="term" value="F:nucleosome binding"/>
    <property type="evidence" value="ECO:0007669"/>
    <property type="project" value="TreeGrafter"/>
</dbReference>
<evidence type="ECO:0000259" key="13">
    <source>
        <dbReference type="Pfam" id="PF07569"/>
    </source>
</evidence>
<evidence type="ECO:0000256" key="6">
    <source>
        <dbReference type="ARBA" id="ARBA00022853"/>
    </source>
</evidence>
<feature type="repeat" description="WD" evidence="10">
    <location>
        <begin position="69"/>
        <end position="103"/>
    </location>
</feature>
<evidence type="ECO:0000256" key="11">
    <source>
        <dbReference type="RuleBase" id="RU364014"/>
    </source>
</evidence>
<keyword evidence="3 11" id="KW-0678">Repressor</keyword>
<dbReference type="GO" id="GO:0000417">
    <property type="term" value="C:HIR complex"/>
    <property type="evidence" value="ECO:0007669"/>
    <property type="project" value="TreeGrafter"/>
</dbReference>
<reference evidence="15" key="1">
    <citation type="journal article" date="2022" name="G3 (Bethesda)">
        <title>High quality genome of the basidiomycete yeast Dioszegia hungarica PDD-24b-2 isolated from cloud water.</title>
        <authorList>
            <person name="Jarrige D."/>
            <person name="Haridas S."/>
            <person name="Bleykasten-Grosshans C."/>
            <person name="Joly M."/>
            <person name="Nadalig T."/>
            <person name="Sancelme M."/>
            <person name="Vuilleumier S."/>
            <person name="Grigoriev I.V."/>
            <person name="Amato P."/>
            <person name="Bringel F."/>
        </authorList>
    </citation>
    <scope>NUCLEOTIDE SEQUENCE</scope>
    <source>
        <strain evidence="15">PDD-24b-2</strain>
    </source>
</reference>
<dbReference type="RefSeq" id="XP_052943649.1">
    <property type="nucleotide sequence ID" value="XM_053090149.1"/>
</dbReference>
<proteinExistence type="inferred from homology"/>
<keyword evidence="9 11" id="KW-0539">Nucleus</keyword>
<evidence type="ECO:0000256" key="9">
    <source>
        <dbReference type="ARBA" id="ARBA00023242"/>
    </source>
</evidence>
<dbReference type="PROSITE" id="PS50082">
    <property type="entry name" value="WD_REPEATS_2"/>
    <property type="match status" value="4"/>
</dbReference>
<gene>
    <name evidence="15" type="ORF">MKK02DRAFT_38540</name>
</gene>
<dbReference type="AlphaFoldDB" id="A0AA38H3H4"/>
<comment type="function">
    <text evidence="11">Required for replication-independent chromatin assembly and for the periodic repression of histone gene transcription during the cell cycle.</text>
</comment>
<evidence type="ECO:0000256" key="7">
    <source>
        <dbReference type="ARBA" id="ARBA00023015"/>
    </source>
</evidence>
<protein>
    <recommendedName>
        <fullName evidence="11">Protein HIR</fullName>
    </recommendedName>
</protein>
<dbReference type="GO" id="GO:0000785">
    <property type="term" value="C:chromatin"/>
    <property type="evidence" value="ECO:0007669"/>
    <property type="project" value="TreeGrafter"/>
</dbReference>
<keyword evidence="4 10" id="KW-0853">WD repeat</keyword>
<evidence type="ECO:0000313" key="16">
    <source>
        <dbReference type="Proteomes" id="UP001164286"/>
    </source>
</evidence>
<dbReference type="PANTHER" id="PTHR13831">
    <property type="entry name" value="MEMBER OF THE HIR1 FAMILY OF WD-REPEAT PROTEINS"/>
    <property type="match status" value="1"/>
</dbReference>
<keyword evidence="16" id="KW-1185">Reference proteome</keyword>
<dbReference type="GO" id="GO:0006355">
    <property type="term" value="P:regulation of DNA-templated transcription"/>
    <property type="evidence" value="ECO:0007669"/>
    <property type="project" value="InterPro"/>
</dbReference>
<dbReference type="InterPro" id="IPR055410">
    <property type="entry name" value="Beta-prop_CAF1B_HIR1"/>
</dbReference>
<evidence type="ECO:0000256" key="8">
    <source>
        <dbReference type="ARBA" id="ARBA00023163"/>
    </source>
</evidence>
<keyword evidence="6 11" id="KW-0156">Chromatin regulator</keyword>
<feature type="region of interest" description="Disordered" evidence="12">
    <location>
        <begin position="412"/>
        <end position="468"/>
    </location>
</feature>
<dbReference type="GO" id="GO:0005634">
    <property type="term" value="C:nucleus"/>
    <property type="evidence" value="ECO:0007669"/>
    <property type="project" value="UniProtKB-SubCell"/>
</dbReference>
<evidence type="ECO:0000256" key="10">
    <source>
        <dbReference type="PROSITE-ProRule" id="PRU00221"/>
    </source>
</evidence>
<dbReference type="GO" id="GO:0006338">
    <property type="term" value="P:chromatin remodeling"/>
    <property type="evidence" value="ECO:0007669"/>
    <property type="project" value="InterPro"/>
</dbReference>
<evidence type="ECO:0000256" key="12">
    <source>
        <dbReference type="SAM" id="MobiDB-lite"/>
    </source>
</evidence>
<organism evidence="15 16">
    <name type="scientific">Dioszegia hungarica</name>
    <dbReference type="NCBI Taxonomy" id="4972"/>
    <lineage>
        <taxon>Eukaryota</taxon>
        <taxon>Fungi</taxon>
        <taxon>Dikarya</taxon>
        <taxon>Basidiomycota</taxon>
        <taxon>Agaricomycotina</taxon>
        <taxon>Tremellomycetes</taxon>
        <taxon>Tremellales</taxon>
        <taxon>Bulleribasidiaceae</taxon>
        <taxon>Dioszegia</taxon>
    </lineage>
</organism>